<keyword evidence="7" id="KW-0520">NAD</keyword>
<dbReference type="SUPFAM" id="SSF51395">
    <property type="entry name" value="FMN-linked oxidoreductases"/>
    <property type="match status" value="1"/>
</dbReference>
<dbReference type="GO" id="GO:0050660">
    <property type="term" value="F:flavin adenine dinucleotide binding"/>
    <property type="evidence" value="ECO:0007669"/>
    <property type="project" value="InterPro"/>
</dbReference>
<evidence type="ECO:0000256" key="3">
    <source>
        <dbReference type="ARBA" id="ARBA00022643"/>
    </source>
</evidence>
<comment type="cofactor">
    <cofactor evidence="1">
        <name>FMN</name>
        <dbReference type="ChEBI" id="CHEBI:58210"/>
    </cofactor>
</comment>
<dbReference type="HOGENOM" id="CLU_013299_5_1_1"/>
<comment type="catalytic activity">
    <reaction evidence="11">
        <text>5,6-dihydrouridine(16) in tRNA + NADP(+) = uridine(16) in tRNA + NADPH + H(+)</text>
        <dbReference type="Rhea" id="RHEA:53376"/>
        <dbReference type="Rhea" id="RHEA-COMP:13543"/>
        <dbReference type="Rhea" id="RHEA-COMP:13544"/>
        <dbReference type="ChEBI" id="CHEBI:15378"/>
        <dbReference type="ChEBI" id="CHEBI:57783"/>
        <dbReference type="ChEBI" id="CHEBI:58349"/>
        <dbReference type="ChEBI" id="CHEBI:65315"/>
        <dbReference type="ChEBI" id="CHEBI:74443"/>
        <dbReference type="EC" id="1.3.1.88"/>
    </reaction>
    <physiologicalReaction direction="right-to-left" evidence="11">
        <dbReference type="Rhea" id="RHEA:53378"/>
    </physiologicalReaction>
</comment>
<dbReference type="GO" id="GO:0017150">
    <property type="term" value="F:tRNA dihydrouridine synthase activity"/>
    <property type="evidence" value="ECO:0000318"/>
    <property type="project" value="GO_Central"/>
</dbReference>
<dbReference type="FunCoup" id="F6XWW8">
    <property type="interactions" value="414"/>
</dbReference>
<keyword evidence="6" id="KW-0560">Oxidoreductase</keyword>
<dbReference type="PROSITE" id="PS01136">
    <property type="entry name" value="UPF0034"/>
    <property type="match status" value="1"/>
</dbReference>
<organism evidence="16 17">
    <name type="scientific">Ciona intestinalis</name>
    <name type="common">Transparent sea squirt</name>
    <name type="synonym">Ascidia intestinalis</name>
    <dbReference type="NCBI Taxonomy" id="7719"/>
    <lineage>
        <taxon>Eukaryota</taxon>
        <taxon>Metazoa</taxon>
        <taxon>Chordata</taxon>
        <taxon>Tunicata</taxon>
        <taxon>Ascidiacea</taxon>
        <taxon>Phlebobranchia</taxon>
        <taxon>Cionidae</taxon>
        <taxon>Ciona</taxon>
    </lineage>
</organism>
<evidence type="ECO:0000256" key="9">
    <source>
        <dbReference type="ARBA" id="ARBA00038890"/>
    </source>
</evidence>
<evidence type="ECO:0000256" key="10">
    <source>
        <dbReference type="ARBA" id="ARBA00047287"/>
    </source>
</evidence>
<dbReference type="AlphaFoldDB" id="F6XWW8"/>
<dbReference type="CDD" id="cd02801">
    <property type="entry name" value="DUS_like_FMN"/>
    <property type="match status" value="1"/>
</dbReference>
<reference evidence="16" key="4">
    <citation type="submission" date="2025-09" db="UniProtKB">
        <authorList>
            <consortium name="Ensembl"/>
        </authorList>
    </citation>
    <scope>IDENTIFICATION</scope>
</reference>
<dbReference type="InParanoid" id="F6XWW8"/>
<feature type="domain" description="DUS-like FMN-binding" evidence="15">
    <location>
        <begin position="23"/>
        <end position="277"/>
    </location>
</feature>
<evidence type="ECO:0000256" key="5">
    <source>
        <dbReference type="ARBA" id="ARBA00022857"/>
    </source>
</evidence>
<reference evidence="17" key="1">
    <citation type="journal article" date="2002" name="Science">
        <title>The draft genome of Ciona intestinalis: insights into chordate and vertebrate origins.</title>
        <authorList>
            <person name="Dehal P."/>
            <person name="Satou Y."/>
            <person name="Campbell R.K."/>
            <person name="Chapman J."/>
            <person name="Degnan B."/>
            <person name="De Tomaso A."/>
            <person name="Davidson B."/>
            <person name="Di Gregorio A."/>
            <person name="Gelpke M."/>
            <person name="Goodstein D.M."/>
            <person name="Harafuji N."/>
            <person name="Hastings K.E."/>
            <person name="Ho I."/>
            <person name="Hotta K."/>
            <person name="Huang W."/>
            <person name="Kawashima T."/>
            <person name="Lemaire P."/>
            <person name="Martinez D."/>
            <person name="Meinertzhagen I.A."/>
            <person name="Necula S."/>
            <person name="Nonaka M."/>
            <person name="Putnam N."/>
            <person name="Rash S."/>
            <person name="Saiga H."/>
            <person name="Satake M."/>
            <person name="Terry A."/>
            <person name="Yamada L."/>
            <person name="Wang H.G."/>
            <person name="Awazu S."/>
            <person name="Azumi K."/>
            <person name="Boore J."/>
            <person name="Branno M."/>
            <person name="Chin-Bow S."/>
            <person name="DeSantis R."/>
            <person name="Doyle S."/>
            <person name="Francino P."/>
            <person name="Keys D.N."/>
            <person name="Haga S."/>
            <person name="Hayashi H."/>
            <person name="Hino K."/>
            <person name="Imai K.S."/>
            <person name="Inaba K."/>
            <person name="Kano S."/>
            <person name="Kobayashi K."/>
            <person name="Kobayashi M."/>
            <person name="Lee B.I."/>
            <person name="Makabe K.W."/>
            <person name="Manohar C."/>
            <person name="Matassi G."/>
            <person name="Medina M."/>
            <person name="Mochizuki Y."/>
            <person name="Mount S."/>
            <person name="Morishita T."/>
            <person name="Miura S."/>
            <person name="Nakayama A."/>
            <person name="Nishizaka S."/>
            <person name="Nomoto H."/>
            <person name="Ohta F."/>
            <person name="Oishi K."/>
            <person name="Rigoutsos I."/>
            <person name="Sano M."/>
            <person name="Sasaki A."/>
            <person name="Sasakura Y."/>
            <person name="Shoguchi E."/>
            <person name="Shin-i T."/>
            <person name="Spagnuolo A."/>
            <person name="Stainier D."/>
            <person name="Suzuki M.M."/>
            <person name="Tassy O."/>
            <person name="Takatori N."/>
            <person name="Tokuoka M."/>
            <person name="Yagi K."/>
            <person name="Yoshizaki F."/>
            <person name="Wada S."/>
            <person name="Zhang C."/>
            <person name="Hyatt P.D."/>
            <person name="Larimer F."/>
            <person name="Detter C."/>
            <person name="Doggett N."/>
            <person name="Glavina T."/>
            <person name="Hawkins T."/>
            <person name="Richardson P."/>
            <person name="Lucas S."/>
            <person name="Kohara Y."/>
            <person name="Levine M."/>
            <person name="Satoh N."/>
            <person name="Rokhsar D.S."/>
        </authorList>
    </citation>
    <scope>NUCLEOTIDE SEQUENCE [LARGE SCALE GENOMIC DNA]</scope>
</reference>
<name>F6XWW8_CIOIN</name>
<evidence type="ECO:0000256" key="6">
    <source>
        <dbReference type="ARBA" id="ARBA00023002"/>
    </source>
</evidence>
<dbReference type="InterPro" id="IPR035587">
    <property type="entry name" value="DUS-like_FMN-bd"/>
</dbReference>
<evidence type="ECO:0000256" key="4">
    <source>
        <dbReference type="ARBA" id="ARBA00022694"/>
    </source>
</evidence>
<evidence type="ECO:0000256" key="12">
    <source>
        <dbReference type="ARBA" id="ARBA00048934"/>
    </source>
</evidence>
<evidence type="ECO:0000256" key="11">
    <source>
        <dbReference type="ARBA" id="ARBA00047652"/>
    </source>
</evidence>
<keyword evidence="3" id="KW-0288">FMN</keyword>
<sequence>MENKEKLEGYKFWEKLGRPTKLVAPMVDQSELAWRMLSRKYGAELCYTPMLHASVFLRDPQYRIDGLASCPEDRPLIVQFCANDPDILTKSALLAQDHCDAVDINLGCPQTIAKRGNYGAFLGENWELVTKLIKACHEKLSVPVTCKIRIFTDVEKTVQYAKMIERAGCQLLTVHGRTKEMKGPMTGLASWEHIKAVKDAVKIPVFANGNIQYKADVDRCINQTGVDGVMIAEGNLHDPCLFVGKKTIIWEIALEYLQCAVKYPCPASYARGHVFKICHHGLQRHTRARDLLASSKDIQDMKTAVEVLRDICTQSCGVGKENSVSDDALPMPHWFCQPYVRPAPKPKENRKERPSSTDSGEISKKKLKKMMKRCMKNTSLDLEGLDSAEKVKKLSKIIEAKPNKVTYDICVKCGNPSSTRCVFHLCKPCCKIRAKEVYVFCTVHRNFVPKTK</sequence>
<keyword evidence="4" id="KW-0819">tRNA processing</keyword>
<comment type="similarity">
    <text evidence="8">Belongs to the Dus family. Dus1 subfamily.</text>
</comment>
<evidence type="ECO:0000313" key="16">
    <source>
        <dbReference type="Ensembl" id="ENSCINP00000015347.3"/>
    </source>
</evidence>
<feature type="compositionally biased region" description="Basic and acidic residues" evidence="14">
    <location>
        <begin position="345"/>
        <end position="355"/>
    </location>
</feature>
<accession>F6XWW8</accession>
<dbReference type="InterPro" id="IPR018517">
    <property type="entry name" value="tRNA_hU_synthase_CS"/>
</dbReference>
<evidence type="ECO:0000256" key="2">
    <source>
        <dbReference type="ARBA" id="ARBA00022630"/>
    </source>
</evidence>
<comment type="catalytic activity">
    <reaction evidence="10">
        <text>5,6-dihydrouridine(17) in tRNA + NAD(+) = uridine(17) in tRNA + NADH + H(+)</text>
        <dbReference type="Rhea" id="RHEA:53372"/>
        <dbReference type="Rhea" id="RHEA-COMP:13541"/>
        <dbReference type="Rhea" id="RHEA-COMP:13542"/>
        <dbReference type="ChEBI" id="CHEBI:15378"/>
        <dbReference type="ChEBI" id="CHEBI:57540"/>
        <dbReference type="ChEBI" id="CHEBI:57945"/>
        <dbReference type="ChEBI" id="CHEBI:65315"/>
        <dbReference type="ChEBI" id="CHEBI:74443"/>
        <dbReference type="EC" id="1.3.1.88"/>
    </reaction>
    <physiologicalReaction direction="right-to-left" evidence="10">
        <dbReference type="Rhea" id="RHEA:53374"/>
    </physiologicalReaction>
</comment>
<evidence type="ECO:0000256" key="8">
    <source>
        <dbReference type="ARBA" id="ARBA00038313"/>
    </source>
</evidence>
<evidence type="ECO:0000259" key="15">
    <source>
        <dbReference type="Pfam" id="PF01207"/>
    </source>
</evidence>
<keyword evidence="17" id="KW-1185">Reference proteome</keyword>
<dbReference type="GeneTree" id="ENSGT00550000075089"/>
<dbReference type="Pfam" id="PF01207">
    <property type="entry name" value="Dus"/>
    <property type="match status" value="1"/>
</dbReference>
<dbReference type="Proteomes" id="UP000008144">
    <property type="component" value="Chromosome 8"/>
</dbReference>
<dbReference type="PANTHER" id="PTHR11082">
    <property type="entry name" value="TRNA-DIHYDROURIDINE SYNTHASE"/>
    <property type="match status" value="1"/>
</dbReference>
<keyword evidence="2" id="KW-0285">Flavoprotein</keyword>
<dbReference type="STRING" id="7719.ENSCINP00000015347"/>
<reference evidence="16" key="3">
    <citation type="submission" date="2025-08" db="UniProtKB">
        <authorList>
            <consortium name="Ensembl"/>
        </authorList>
    </citation>
    <scope>IDENTIFICATION</scope>
</reference>
<dbReference type="PANTHER" id="PTHR11082:SF5">
    <property type="entry name" value="TRNA-DIHYDROURIDINE(16_17) SYNTHASE [NAD(P)(+)]-LIKE"/>
    <property type="match status" value="1"/>
</dbReference>
<keyword evidence="5" id="KW-0521">NADP</keyword>
<dbReference type="InterPro" id="IPR013785">
    <property type="entry name" value="Aldolase_TIM"/>
</dbReference>
<comment type="catalytic activity">
    <reaction evidence="13">
        <text>5,6-dihydrouridine(17) in tRNA + NADP(+) = uridine(17) in tRNA + NADPH + H(+)</text>
        <dbReference type="Rhea" id="RHEA:53368"/>
        <dbReference type="Rhea" id="RHEA-COMP:13541"/>
        <dbReference type="Rhea" id="RHEA-COMP:13542"/>
        <dbReference type="ChEBI" id="CHEBI:15378"/>
        <dbReference type="ChEBI" id="CHEBI:57783"/>
        <dbReference type="ChEBI" id="CHEBI:58349"/>
        <dbReference type="ChEBI" id="CHEBI:65315"/>
        <dbReference type="ChEBI" id="CHEBI:74443"/>
        <dbReference type="EC" id="1.3.1.88"/>
    </reaction>
    <physiologicalReaction direction="right-to-left" evidence="13">
        <dbReference type="Rhea" id="RHEA:53370"/>
    </physiologicalReaction>
</comment>
<evidence type="ECO:0000256" key="14">
    <source>
        <dbReference type="SAM" id="MobiDB-lite"/>
    </source>
</evidence>
<proteinExistence type="inferred from homology"/>
<evidence type="ECO:0000256" key="7">
    <source>
        <dbReference type="ARBA" id="ARBA00023027"/>
    </source>
</evidence>
<protein>
    <recommendedName>
        <fullName evidence="9">tRNA-dihydrouridine(16/17) synthase [NAD(P)(+)]</fullName>
        <ecNumber evidence="9">1.3.1.88</ecNumber>
    </recommendedName>
</protein>
<feature type="region of interest" description="Disordered" evidence="14">
    <location>
        <begin position="340"/>
        <end position="366"/>
    </location>
</feature>
<dbReference type="Gene3D" id="3.20.20.70">
    <property type="entry name" value="Aldolase class I"/>
    <property type="match status" value="1"/>
</dbReference>
<dbReference type="EC" id="1.3.1.88" evidence="9"/>
<evidence type="ECO:0000256" key="13">
    <source>
        <dbReference type="ARBA" id="ARBA00049467"/>
    </source>
</evidence>
<evidence type="ECO:0000256" key="1">
    <source>
        <dbReference type="ARBA" id="ARBA00001917"/>
    </source>
</evidence>
<dbReference type="Ensembl" id="ENSCINT00000015347.3">
    <property type="protein sequence ID" value="ENSCINP00000015347.3"/>
    <property type="gene ID" value="ENSCING00000007479.3"/>
</dbReference>
<dbReference type="EMBL" id="EAAA01002714">
    <property type="status" value="NOT_ANNOTATED_CDS"/>
    <property type="molecule type" value="Genomic_DNA"/>
</dbReference>
<evidence type="ECO:0000313" key="17">
    <source>
        <dbReference type="Proteomes" id="UP000008144"/>
    </source>
</evidence>
<reference evidence="16" key="2">
    <citation type="journal article" date="2008" name="Genome Biol.">
        <title>Improved genome assembly and evidence-based global gene model set for the chordate Ciona intestinalis: new insight into intron and operon populations.</title>
        <authorList>
            <person name="Satou Y."/>
            <person name="Mineta K."/>
            <person name="Ogasawara M."/>
            <person name="Sasakura Y."/>
            <person name="Shoguchi E."/>
            <person name="Ueno K."/>
            <person name="Yamada L."/>
            <person name="Matsumoto J."/>
            <person name="Wasserscheid J."/>
            <person name="Dewar K."/>
            <person name="Wiley G.B."/>
            <person name="Macmil S.L."/>
            <person name="Roe B.A."/>
            <person name="Zeller R.W."/>
            <person name="Hastings K.E."/>
            <person name="Lemaire P."/>
            <person name="Lindquist E."/>
            <person name="Endo T."/>
            <person name="Hotta K."/>
            <person name="Inaba K."/>
        </authorList>
    </citation>
    <scope>NUCLEOTIDE SEQUENCE [LARGE SCALE GENOMIC DNA]</scope>
    <source>
        <strain evidence="16">wild type</strain>
    </source>
</reference>
<comment type="catalytic activity">
    <reaction evidence="12">
        <text>5,6-dihydrouridine(16) in tRNA + NAD(+) = uridine(16) in tRNA + NADH + H(+)</text>
        <dbReference type="Rhea" id="RHEA:53380"/>
        <dbReference type="Rhea" id="RHEA-COMP:13543"/>
        <dbReference type="Rhea" id="RHEA-COMP:13544"/>
        <dbReference type="ChEBI" id="CHEBI:15378"/>
        <dbReference type="ChEBI" id="CHEBI:57540"/>
        <dbReference type="ChEBI" id="CHEBI:57945"/>
        <dbReference type="ChEBI" id="CHEBI:65315"/>
        <dbReference type="ChEBI" id="CHEBI:74443"/>
        <dbReference type="EC" id="1.3.1.88"/>
    </reaction>
    <physiologicalReaction direction="right-to-left" evidence="12">
        <dbReference type="Rhea" id="RHEA:53382"/>
    </physiologicalReaction>
</comment>
<dbReference type="OMA" id="ISPPVWQ"/>